<dbReference type="AlphaFoldDB" id="A0A1H0JST3"/>
<keyword evidence="1" id="KW-0175">Coiled coil</keyword>
<dbReference type="Proteomes" id="UP000199651">
    <property type="component" value="Unassembled WGS sequence"/>
</dbReference>
<dbReference type="Gene3D" id="3.40.50.300">
    <property type="entry name" value="P-loop containing nucleotide triphosphate hydrolases"/>
    <property type="match status" value="2"/>
</dbReference>
<dbReference type="InterPro" id="IPR027417">
    <property type="entry name" value="P-loop_NTPase"/>
</dbReference>
<name>A0A1H0JST3_9PSEU</name>
<keyword evidence="3" id="KW-1185">Reference proteome</keyword>
<accession>A0A1H0JST3</accession>
<dbReference type="EMBL" id="FNJB01000003">
    <property type="protein sequence ID" value="SDO46684.1"/>
    <property type="molecule type" value="Genomic_DNA"/>
</dbReference>
<protein>
    <submittedName>
        <fullName evidence="2">Wobble nucleotide-excising tRNase</fullName>
    </submittedName>
</protein>
<sequence>MAKPQPVNIGDASPKRLLVTWANEQDAWVRHLVAETLLTRKPADGSFIEQLYSVFLAEKGLSKEPQPEIPFLELDDREEAAEETLELIRIQEIKGVNALALNQVLDFDPSLTILYGQNGSGKTGYARIIKRAAAVRTAEPILPNVNIEGEQEEPSASISYTLDTEPTEVRWNNEAGLSPLTRISVFDSTAVTLHVDTDLGYVYTPAELALFGQVSVGIQKLQEKITEEARALRPKSNVLLSRFVRGTTVYPVIESLGAATELAELAALAEVPDDATEQKDRLEQEVAALRANTAEALLTHAESQVRGMTRLEELAQVVSRFSPKAYNLALDNLSVAQTARRKARGELFDADELPGPPDDDWQKFITAGDEYQTHLGLHDYPQSGNQCLYCRQPLAESALDLVRRYRTFLDESYTRRVTDSRRQVDEMAIFVDPGVVVQCREFIETQTGEKDPSSWIGVSEILLDELSAELVEVNARRKSVAPEMTKRSHSLTSILGPLISVTKEQVRQLAQQKHDRAETLAAKERNLRELSARIELRSNLETARVYVQNAKRGEQLDNLSKSISNKIARSLTDQSKLASEDLVNKNFEQLFREECEVLRAPLVALQFQARSGRAERRKFVASHKPSQILSEGEQKVLALADFLAESRMRGVKAPVVFDDPITSLDYRRLEEVSRRIHELSETHQVVLFTHNIMFASTLIALRQSKGRRCKYYEVRDGEPEKGILAPDVEPRFDQPSDIAKRINKHIALCATAEPAVQDALIAQSYDLIRSWCEAFVEQELLKNVTQRYRANIMMTRLDAVRVDLFASTASVITPLFDKACRNMTGHSQGLETLNTKPTLAELKDDWSKAQAARTAYIS</sequence>
<organism evidence="2 3">
    <name type="scientific">Actinokineospora alba</name>
    <dbReference type="NCBI Taxonomy" id="504798"/>
    <lineage>
        <taxon>Bacteria</taxon>
        <taxon>Bacillati</taxon>
        <taxon>Actinomycetota</taxon>
        <taxon>Actinomycetes</taxon>
        <taxon>Pseudonocardiales</taxon>
        <taxon>Pseudonocardiaceae</taxon>
        <taxon>Actinokineospora</taxon>
    </lineage>
</organism>
<reference evidence="3" key="1">
    <citation type="submission" date="2016-10" db="EMBL/GenBank/DDBJ databases">
        <authorList>
            <person name="Varghese N."/>
            <person name="Submissions S."/>
        </authorList>
    </citation>
    <scope>NUCLEOTIDE SEQUENCE [LARGE SCALE GENOMIC DNA]</scope>
    <source>
        <strain evidence="3">IBRC-M 10655</strain>
    </source>
</reference>
<dbReference type="RefSeq" id="WP_166658044.1">
    <property type="nucleotide sequence ID" value="NZ_FNDV01000002.1"/>
</dbReference>
<evidence type="ECO:0000313" key="2">
    <source>
        <dbReference type="EMBL" id="SDO46684.1"/>
    </source>
</evidence>
<feature type="coiled-coil region" evidence="1">
    <location>
        <begin position="272"/>
        <end position="299"/>
    </location>
</feature>
<proteinExistence type="predicted"/>
<dbReference type="PANTHER" id="PTHR41259">
    <property type="entry name" value="DOUBLE-STRAND BREAK REPAIR RAD50 ATPASE, PUTATIVE-RELATED"/>
    <property type="match status" value="1"/>
</dbReference>
<dbReference type="SUPFAM" id="SSF52540">
    <property type="entry name" value="P-loop containing nucleoside triphosphate hydrolases"/>
    <property type="match status" value="1"/>
</dbReference>
<evidence type="ECO:0000313" key="3">
    <source>
        <dbReference type="Proteomes" id="UP000199651"/>
    </source>
</evidence>
<gene>
    <name evidence="2" type="ORF">SAMN05192558_103198</name>
</gene>
<dbReference type="PANTHER" id="PTHR41259:SF1">
    <property type="entry name" value="DOUBLE-STRAND BREAK REPAIR RAD50 ATPASE, PUTATIVE-RELATED"/>
    <property type="match status" value="1"/>
</dbReference>
<evidence type="ECO:0000256" key="1">
    <source>
        <dbReference type="SAM" id="Coils"/>
    </source>
</evidence>